<gene>
    <name evidence="2" type="ORF">SAMN06295900_105330</name>
</gene>
<organism evidence="2 3">
    <name type="scientific">Trinickia caryophylli</name>
    <name type="common">Paraburkholderia caryophylli</name>
    <dbReference type="NCBI Taxonomy" id="28094"/>
    <lineage>
        <taxon>Bacteria</taxon>
        <taxon>Pseudomonadati</taxon>
        <taxon>Pseudomonadota</taxon>
        <taxon>Betaproteobacteria</taxon>
        <taxon>Burkholderiales</taxon>
        <taxon>Burkholderiaceae</taxon>
        <taxon>Trinickia</taxon>
    </lineage>
</organism>
<keyword evidence="1" id="KW-1133">Transmembrane helix</keyword>
<feature type="transmembrane region" description="Helical" evidence="1">
    <location>
        <begin position="60"/>
        <end position="83"/>
    </location>
</feature>
<keyword evidence="1" id="KW-0472">Membrane</keyword>
<reference evidence="3" key="1">
    <citation type="submission" date="2017-04" db="EMBL/GenBank/DDBJ databases">
        <authorList>
            <person name="Varghese N."/>
            <person name="Submissions S."/>
        </authorList>
    </citation>
    <scope>NUCLEOTIDE SEQUENCE [LARGE SCALE GENOMIC DNA]</scope>
    <source>
        <strain evidence="3">Ballard 720</strain>
    </source>
</reference>
<feature type="transmembrane region" description="Helical" evidence="1">
    <location>
        <begin position="7"/>
        <end position="27"/>
    </location>
</feature>
<dbReference type="AlphaFoldDB" id="A0A1X7EFM3"/>
<dbReference type="GeneID" id="95553588"/>
<dbReference type="Proteomes" id="UP000192911">
    <property type="component" value="Unassembled WGS sequence"/>
</dbReference>
<evidence type="ECO:0000313" key="2">
    <source>
        <dbReference type="EMBL" id="SMF33156.1"/>
    </source>
</evidence>
<protein>
    <submittedName>
        <fullName evidence="2">Uncharacterized protein</fullName>
    </submittedName>
</protein>
<evidence type="ECO:0000313" key="3">
    <source>
        <dbReference type="Proteomes" id="UP000192911"/>
    </source>
</evidence>
<sequence>MKYVLRAVIVMVLTYIYLKLIYSWQWVDDLRKSPVGQKVYFFLAGLFNVQGADEGETLLLLFYFFVALVVACLTVCAAFRFVVRPYLGGPAKRPHR</sequence>
<proteinExistence type="predicted"/>
<evidence type="ECO:0000256" key="1">
    <source>
        <dbReference type="SAM" id="Phobius"/>
    </source>
</evidence>
<keyword evidence="3" id="KW-1185">Reference proteome</keyword>
<name>A0A1X7EFM3_TRICW</name>
<dbReference type="EMBL" id="FXAH01000005">
    <property type="protein sequence ID" value="SMF33156.1"/>
    <property type="molecule type" value="Genomic_DNA"/>
</dbReference>
<keyword evidence="1" id="KW-0812">Transmembrane</keyword>
<accession>A0A1X7EFM3</accession>
<dbReference type="RefSeq" id="WP_085227562.1">
    <property type="nucleotide sequence ID" value="NZ_BSQD01000004.1"/>
</dbReference>